<sequence>MPPVNNNNKKNLHPLAVIKLCVLFGMLLNVLQHPRAVKATDDVANVSPCELESIINQLVYPSPQYQMHAASLRNQLRNILRERQLEEGEEQSLNNDMDYLEEDKRSVAALAAQGLLHHNNNAAAAKRSLATLAKNGQLPTPDPEIMPDGDQRSEDKRYVGALARSGGLMGYGKRNIGTLARDFQLPQNGKRNLATMARLGMLGNRNDPKRNLASVARYNSRMYNNAAEKRNIGALKGSPVHGGVQMKRSEDDVYLPAEYNNYIDPLAYYWNYGTYADLDWDDFGRAQKRFLDTSKDPELFGLEHAHLLQNLDDEDLTPLTTVNHLPDEAVDSHSVAEDLAEEATADEVENEEEEGHFAPVPSKRHIGAVYRSGFLPSYRALRSTAGSGVGGGRFSRSGRARQFVEYYPQPERLRQPIAAVCKRCFLPYRPVVNWGATGIRGRWPKYVQTEEHSRSINTNYLPSYSAATPNILRHPAALNGPLHTWGTPPRITAMHRRSFRRNDANYRY</sequence>
<name>A0A0L0CC22_LUCCU</name>
<dbReference type="AlphaFoldDB" id="A0A0L0CC22"/>
<accession>A0A0L0CC22</accession>
<keyword evidence="1" id="KW-0527">Neuropeptide</keyword>
<protein>
    <submittedName>
        <fullName evidence="1">Neuropeptide-like 1</fullName>
    </submittedName>
</protein>
<organism evidence="1 2">
    <name type="scientific">Lucilia cuprina</name>
    <name type="common">Green bottle fly</name>
    <name type="synonym">Australian sheep blowfly</name>
    <dbReference type="NCBI Taxonomy" id="7375"/>
    <lineage>
        <taxon>Eukaryota</taxon>
        <taxon>Metazoa</taxon>
        <taxon>Ecdysozoa</taxon>
        <taxon>Arthropoda</taxon>
        <taxon>Hexapoda</taxon>
        <taxon>Insecta</taxon>
        <taxon>Pterygota</taxon>
        <taxon>Neoptera</taxon>
        <taxon>Endopterygota</taxon>
        <taxon>Diptera</taxon>
        <taxon>Brachycera</taxon>
        <taxon>Muscomorpha</taxon>
        <taxon>Oestroidea</taxon>
        <taxon>Calliphoridae</taxon>
        <taxon>Luciliinae</taxon>
        <taxon>Lucilia</taxon>
    </lineage>
</organism>
<dbReference type="OrthoDB" id="6426745at2759"/>
<comment type="caution">
    <text evidence="1">The sequence shown here is derived from an EMBL/GenBank/DDBJ whole genome shotgun (WGS) entry which is preliminary data.</text>
</comment>
<dbReference type="EMBL" id="JRES01000628">
    <property type="protein sequence ID" value="KNC29801.1"/>
    <property type="molecule type" value="Genomic_DNA"/>
</dbReference>
<keyword evidence="2" id="KW-1185">Reference proteome</keyword>
<evidence type="ECO:0000313" key="1">
    <source>
        <dbReference type="EMBL" id="KNC29801.1"/>
    </source>
</evidence>
<proteinExistence type="predicted"/>
<dbReference type="GO" id="GO:0007218">
    <property type="term" value="P:neuropeptide signaling pathway"/>
    <property type="evidence" value="ECO:0007669"/>
    <property type="project" value="UniProtKB-KW"/>
</dbReference>
<reference evidence="1 2" key="1">
    <citation type="journal article" date="2015" name="Nat. Commun.">
        <title>Lucilia cuprina genome unlocks parasitic fly biology to underpin future interventions.</title>
        <authorList>
            <person name="Anstead C.A."/>
            <person name="Korhonen P.K."/>
            <person name="Young N.D."/>
            <person name="Hall R.S."/>
            <person name="Jex A.R."/>
            <person name="Murali S.C."/>
            <person name="Hughes D.S."/>
            <person name="Lee S.F."/>
            <person name="Perry T."/>
            <person name="Stroehlein A.J."/>
            <person name="Ansell B.R."/>
            <person name="Breugelmans B."/>
            <person name="Hofmann A."/>
            <person name="Qu J."/>
            <person name="Dugan S."/>
            <person name="Lee S.L."/>
            <person name="Chao H."/>
            <person name="Dinh H."/>
            <person name="Han Y."/>
            <person name="Doddapaneni H.V."/>
            <person name="Worley K.C."/>
            <person name="Muzny D.M."/>
            <person name="Ioannidis P."/>
            <person name="Waterhouse R.M."/>
            <person name="Zdobnov E.M."/>
            <person name="James P.J."/>
            <person name="Bagnall N.H."/>
            <person name="Kotze A.C."/>
            <person name="Gibbs R.A."/>
            <person name="Richards S."/>
            <person name="Batterham P."/>
            <person name="Gasser R.B."/>
        </authorList>
    </citation>
    <scope>NUCLEOTIDE SEQUENCE [LARGE SCALE GENOMIC DNA]</scope>
    <source>
        <strain evidence="1 2">LS</strain>
        <tissue evidence="1">Full body</tissue>
    </source>
</reference>
<dbReference type="STRING" id="7375.A0A0L0CC22"/>
<dbReference type="Proteomes" id="UP000037069">
    <property type="component" value="Unassembled WGS sequence"/>
</dbReference>
<gene>
    <name evidence="1" type="ORF">FF38_02915</name>
</gene>
<dbReference type="OMA" id="GYFPQHE"/>
<evidence type="ECO:0000313" key="2">
    <source>
        <dbReference type="Proteomes" id="UP000037069"/>
    </source>
</evidence>